<evidence type="ECO:0000313" key="2">
    <source>
        <dbReference type="EMBL" id="AXA36746.1"/>
    </source>
</evidence>
<dbReference type="InterPro" id="IPR029044">
    <property type="entry name" value="Nucleotide-diphossugar_trans"/>
</dbReference>
<feature type="domain" description="Nucleotidyl transferase" evidence="1">
    <location>
        <begin position="2"/>
        <end position="233"/>
    </location>
</feature>
<dbReference type="InterPro" id="IPR005835">
    <property type="entry name" value="NTP_transferase_dom"/>
</dbReference>
<dbReference type="PANTHER" id="PTHR42883:SF2">
    <property type="entry name" value="THYMIDYLYLTRANSFERASE"/>
    <property type="match status" value="1"/>
</dbReference>
<dbReference type="Proteomes" id="UP000262583">
    <property type="component" value="Chromosome"/>
</dbReference>
<protein>
    <submittedName>
        <fullName evidence="2">Glucose-1-phosphate thymidylyltransferase</fullName>
    </submittedName>
</protein>
<evidence type="ECO:0000259" key="1">
    <source>
        <dbReference type="Pfam" id="PF00483"/>
    </source>
</evidence>
<keyword evidence="2" id="KW-0808">Transferase</keyword>
<dbReference type="KEGG" id="schv:BRCON_1969"/>
<gene>
    <name evidence="2" type="ORF">BRCON_1969</name>
</gene>
<reference evidence="2 3" key="1">
    <citation type="submission" date="2018-05" db="EMBL/GenBank/DDBJ databases">
        <title>A metagenomic window into the 2 km-deep terrestrial subsurface aquifer revealed taxonomically and functionally diverse microbial community comprising novel uncultured bacterial lineages.</title>
        <authorList>
            <person name="Kadnikov V.V."/>
            <person name="Mardanov A.V."/>
            <person name="Beletsky A.V."/>
            <person name="Banks D."/>
            <person name="Pimenov N.V."/>
            <person name="Frank Y.A."/>
            <person name="Karnachuk O.V."/>
            <person name="Ravin N.V."/>
        </authorList>
    </citation>
    <scope>NUCLEOTIDE SEQUENCE [LARGE SCALE GENOMIC DNA]</scope>
    <source>
        <strain evidence="2">BY</strain>
    </source>
</reference>
<accession>A0A2Z4Y6W8</accession>
<dbReference type="SUPFAM" id="SSF53448">
    <property type="entry name" value="Nucleotide-diphospho-sugar transferases"/>
    <property type="match status" value="1"/>
</dbReference>
<dbReference type="Gene3D" id="3.90.550.10">
    <property type="entry name" value="Spore Coat Polysaccharide Biosynthesis Protein SpsA, Chain A"/>
    <property type="match status" value="1"/>
</dbReference>
<organism evidence="2 3">
    <name type="scientific">Sumerlaea chitinivorans</name>
    <dbReference type="NCBI Taxonomy" id="2250252"/>
    <lineage>
        <taxon>Bacteria</taxon>
        <taxon>Candidatus Sumerlaeota</taxon>
        <taxon>Candidatus Sumerlaeia</taxon>
        <taxon>Candidatus Sumerlaeales</taxon>
        <taxon>Candidatus Sumerlaeaceae</taxon>
        <taxon>Candidatus Sumerlaea</taxon>
    </lineage>
</organism>
<dbReference type="Pfam" id="PF00483">
    <property type="entry name" value="NTP_transferase"/>
    <property type="match status" value="1"/>
</dbReference>
<proteinExistence type="predicted"/>
<dbReference type="AlphaFoldDB" id="A0A2Z4Y6W8"/>
<evidence type="ECO:0000313" key="3">
    <source>
        <dbReference type="Proteomes" id="UP000262583"/>
    </source>
</evidence>
<sequence length="334" mass="37020">MKAIVPVAGIGTRLRPHTYTAPKVLLPVAGKPILGHILDDLTELGIEEVTFIVGYKGEMIREYVERTVKFRTNFVEQEEMLGLGHAISLAKPYHYEDEAVLIVLGDTIFKADLASVIEGEETAIGVKKVEDPRRFGVVELDKSGHIKRLVEKPDVPPSNLAIVGLYFVRRPKVLFDCLDENIASGKRTKGEIQLTDALQLMLERGEQMRVFMVEGWYDCGKPETMLLTNRDLLDYKIQDFAEYGRLNDRYPGSVIIMPVAIDESVKIESSIVGPYVSISAGTSLRSCIVRNSIIGESAEVTNIVLQDSIISDNAKVCGNMMRLNVGDSSEISMS</sequence>
<dbReference type="EMBL" id="CP030759">
    <property type="protein sequence ID" value="AXA36746.1"/>
    <property type="molecule type" value="Genomic_DNA"/>
</dbReference>
<name>A0A2Z4Y6W8_SUMC1</name>
<dbReference type="PANTHER" id="PTHR42883">
    <property type="entry name" value="GLUCOSE-1-PHOSPHATE THYMIDYLTRANSFERASE"/>
    <property type="match status" value="1"/>
</dbReference>
<dbReference type="GO" id="GO:0016740">
    <property type="term" value="F:transferase activity"/>
    <property type="evidence" value="ECO:0007669"/>
    <property type="project" value="UniProtKB-KW"/>
</dbReference>